<protein>
    <recommendedName>
        <fullName evidence="1">Copper transport protein</fullName>
    </recommendedName>
</protein>
<evidence type="ECO:0000256" key="1">
    <source>
        <dbReference type="RuleBase" id="RU367022"/>
    </source>
</evidence>
<dbReference type="InterPro" id="IPR007274">
    <property type="entry name" value="Cop_transporter"/>
</dbReference>
<sequence length="213" mass="24083">MFFVISVSRKLSHFCERKSKSSTMQMYQFFWCGVEIDDFLFKGNNISGWKGMLVACIGTALLAFLLFTVTFCKEMFHSSVSAQQQGQAFVGDRQIFQVWTSSWKTHAFQTVTSFIQITLGYFVMLIVMSFNVYLVLAVAIGSTSGFFALNPLLLKKRSIFHPPQRLVQCQAEECGSLIEGQEHIETVRGRNQTGNNDPSEQLIISANIHQHAN</sequence>
<dbReference type="Pfam" id="PF04145">
    <property type="entry name" value="Ctr"/>
    <property type="match status" value="1"/>
</dbReference>
<dbReference type="PANTHER" id="PTHR12483">
    <property type="entry name" value="SOLUTE CARRIER FAMILY 31 COPPER TRANSPORTERS"/>
    <property type="match status" value="1"/>
</dbReference>
<proteinExistence type="inferred from homology"/>
<dbReference type="OrthoDB" id="73901at2759"/>
<feature type="transmembrane region" description="Helical" evidence="1">
    <location>
        <begin position="133"/>
        <end position="154"/>
    </location>
</feature>
<organism evidence="2 3">
    <name type="scientific">Daphnia magna</name>
    <dbReference type="NCBI Taxonomy" id="35525"/>
    <lineage>
        <taxon>Eukaryota</taxon>
        <taxon>Metazoa</taxon>
        <taxon>Ecdysozoa</taxon>
        <taxon>Arthropoda</taxon>
        <taxon>Crustacea</taxon>
        <taxon>Branchiopoda</taxon>
        <taxon>Diplostraca</taxon>
        <taxon>Cladocera</taxon>
        <taxon>Anomopoda</taxon>
        <taxon>Daphniidae</taxon>
        <taxon>Daphnia</taxon>
    </lineage>
</organism>
<keyword evidence="1" id="KW-0812">Transmembrane</keyword>
<dbReference type="AlphaFoldDB" id="A0A0P5VVU6"/>
<keyword evidence="1" id="KW-1133">Transmembrane helix</keyword>
<keyword evidence="1" id="KW-0186">Copper</keyword>
<gene>
    <name evidence="2" type="ORF">APZ42_001090</name>
</gene>
<keyword evidence="1" id="KW-0472">Membrane</keyword>
<feature type="transmembrane region" description="Helical" evidence="1">
    <location>
        <begin position="107"/>
        <end position="127"/>
    </location>
</feature>
<keyword evidence="1" id="KW-0406">Ion transport</keyword>
<keyword evidence="3" id="KW-1185">Reference proteome</keyword>
<evidence type="ECO:0000313" key="3">
    <source>
        <dbReference type="Proteomes" id="UP000076858"/>
    </source>
</evidence>
<accession>A0A0P5VVU6</accession>
<dbReference type="STRING" id="35525.A0A0P5VVU6"/>
<evidence type="ECO:0000313" key="2">
    <source>
        <dbReference type="EMBL" id="KZS02030.1"/>
    </source>
</evidence>
<comment type="caution">
    <text evidence="2">The sequence shown here is derived from an EMBL/GenBank/DDBJ whole genome shotgun (WGS) entry which is preliminary data.</text>
</comment>
<keyword evidence="1" id="KW-0813">Transport</keyword>
<dbReference type="GO" id="GO:0016020">
    <property type="term" value="C:membrane"/>
    <property type="evidence" value="ECO:0007669"/>
    <property type="project" value="UniProtKB-SubCell"/>
</dbReference>
<name>A0A0P5VVU6_9CRUS</name>
<dbReference type="EMBL" id="LRGB01005500">
    <property type="protein sequence ID" value="KZS02030.1"/>
    <property type="molecule type" value="Genomic_DNA"/>
</dbReference>
<reference evidence="2 3" key="1">
    <citation type="submission" date="2016-03" db="EMBL/GenBank/DDBJ databases">
        <title>EvidentialGene: Evidence-directed Construction of Genes on Genomes.</title>
        <authorList>
            <person name="Gilbert D.G."/>
            <person name="Choi J.-H."/>
            <person name="Mockaitis K."/>
            <person name="Colbourne J."/>
            <person name="Pfrender M."/>
        </authorList>
    </citation>
    <scope>NUCLEOTIDE SEQUENCE [LARGE SCALE GENOMIC DNA]</scope>
    <source>
        <strain evidence="2 3">Xinb3</strain>
        <tissue evidence="2">Complete organism</tissue>
    </source>
</reference>
<dbReference type="GO" id="GO:0005375">
    <property type="term" value="F:copper ion transmembrane transporter activity"/>
    <property type="evidence" value="ECO:0007669"/>
    <property type="project" value="UniProtKB-UniRule"/>
</dbReference>
<comment type="subcellular location">
    <subcellularLocation>
        <location evidence="1">Membrane</location>
        <topology evidence="1">Multi-pass membrane protein</topology>
    </subcellularLocation>
</comment>
<dbReference type="PANTHER" id="PTHR12483:SF115">
    <property type="entry name" value="COPPER TRANSPORT PROTEIN"/>
    <property type="match status" value="1"/>
</dbReference>
<keyword evidence="1" id="KW-0187">Copper transport</keyword>
<comment type="similarity">
    <text evidence="1">Belongs to the copper transporter (Ctr) (TC 1.A.56) family. SLC31A subfamily.</text>
</comment>
<dbReference type="Proteomes" id="UP000076858">
    <property type="component" value="Unassembled WGS sequence"/>
</dbReference>
<feature type="transmembrane region" description="Helical" evidence="1">
    <location>
        <begin position="52"/>
        <end position="72"/>
    </location>
</feature>